<dbReference type="RefSeq" id="WP_007882645.1">
    <property type="nucleotide sequence ID" value="NZ_CVRS01000014.1"/>
</dbReference>
<protein>
    <submittedName>
        <fullName evidence="1">Uncharacterized protein</fullName>
    </submittedName>
</protein>
<organism evidence="1 2">
    <name type="scientific">Roseburia inulinivorans</name>
    <dbReference type="NCBI Taxonomy" id="360807"/>
    <lineage>
        <taxon>Bacteria</taxon>
        <taxon>Bacillati</taxon>
        <taxon>Bacillota</taxon>
        <taxon>Clostridia</taxon>
        <taxon>Lachnospirales</taxon>
        <taxon>Lachnospiraceae</taxon>
        <taxon>Roseburia</taxon>
    </lineage>
</organism>
<name>A0A0M6WB60_9FIRM</name>
<accession>A0A0M6WB60</accession>
<reference evidence="2" key="1">
    <citation type="submission" date="2015-05" db="EMBL/GenBank/DDBJ databases">
        <authorList>
            <consortium name="Pathogen Informatics"/>
        </authorList>
    </citation>
    <scope>NUCLEOTIDE SEQUENCE [LARGE SCALE GENOMIC DNA]</scope>
    <source>
        <strain evidence="2">L1-83</strain>
    </source>
</reference>
<keyword evidence="2" id="KW-1185">Reference proteome</keyword>
<dbReference type="Proteomes" id="UP000049828">
    <property type="component" value="Unassembled WGS sequence"/>
</dbReference>
<gene>
    <name evidence="1" type="ORF">RIL183_12711</name>
</gene>
<sequence length="111" mass="13345">MKLENRYTKKQMIENINECILKLYENESKKAMEQVLVLLEQFQTMIENCNEDDNLSEKRKGLSFLHELLEQYKYGDILAIADCLQKNAKQFIEEYYEINQKENSGLRHEYI</sequence>
<dbReference type="EMBL" id="CVRS01000014">
    <property type="protein sequence ID" value="CRL32313.1"/>
    <property type="molecule type" value="Genomic_DNA"/>
</dbReference>
<proteinExistence type="predicted"/>
<dbReference type="AlphaFoldDB" id="A0A0M6WB60"/>
<dbReference type="GeneID" id="75161804"/>
<evidence type="ECO:0000313" key="1">
    <source>
        <dbReference type="EMBL" id="CRL32313.1"/>
    </source>
</evidence>
<evidence type="ECO:0000313" key="2">
    <source>
        <dbReference type="Proteomes" id="UP000049828"/>
    </source>
</evidence>